<evidence type="ECO:0000313" key="2">
    <source>
        <dbReference type="EMBL" id="GBG10668.1"/>
    </source>
</evidence>
<dbReference type="InterPro" id="IPR036582">
    <property type="entry name" value="Mao_N_sf"/>
</dbReference>
<keyword evidence="3" id="KW-1185">Reference proteome</keyword>
<dbReference type="SUPFAM" id="SSF55383">
    <property type="entry name" value="Copper amine oxidase, domain N"/>
    <property type="match status" value="1"/>
</dbReference>
<comment type="caution">
    <text evidence="2">The sequence shown here is derived from an EMBL/GenBank/DDBJ whole genome shotgun (WGS) entry which is preliminary data.</text>
</comment>
<dbReference type="InterPro" id="IPR011047">
    <property type="entry name" value="Quinoprotein_ADH-like_sf"/>
</dbReference>
<reference evidence="2 3" key="1">
    <citation type="submission" date="2017-08" db="EMBL/GenBank/DDBJ databases">
        <title>Substantial Increase in Enzyme Production by Combined Drug-Resistance Mutations in Paenibacillus agaridevorans.</title>
        <authorList>
            <person name="Tanaka Y."/>
            <person name="Funane K."/>
            <person name="Hosaka T."/>
            <person name="Shiwa Y."/>
            <person name="Fujita N."/>
            <person name="Miyazaki T."/>
            <person name="Yoshikawa H."/>
            <person name="Murakami K."/>
            <person name="Kasahara K."/>
            <person name="Inaoka T."/>
            <person name="Hiraga Y."/>
            <person name="Ochi K."/>
        </authorList>
    </citation>
    <scope>NUCLEOTIDE SEQUENCE [LARGE SCALE GENOMIC DNA]</scope>
    <source>
        <strain evidence="2 3">T-3040</strain>
    </source>
</reference>
<accession>A0A2R5EZZ7</accession>
<evidence type="ECO:0000313" key="3">
    <source>
        <dbReference type="Proteomes" id="UP000245202"/>
    </source>
</evidence>
<proteinExistence type="predicted"/>
<dbReference type="Gene3D" id="3.30.457.10">
    <property type="entry name" value="Copper amine oxidase-like, N-terminal domain"/>
    <property type="match status" value="1"/>
</dbReference>
<dbReference type="EMBL" id="BDQX01000339">
    <property type="protein sequence ID" value="GBG10668.1"/>
    <property type="molecule type" value="Genomic_DNA"/>
</dbReference>
<dbReference type="Proteomes" id="UP000245202">
    <property type="component" value="Unassembled WGS sequence"/>
</dbReference>
<dbReference type="AlphaFoldDB" id="A0A2R5EZZ7"/>
<protein>
    <recommendedName>
        <fullName evidence="1">Copper amine oxidase-like N-terminal domain-containing protein</fullName>
    </recommendedName>
</protein>
<name>A0A2R5EZZ7_9BACL</name>
<dbReference type="Gene3D" id="2.120.10.30">
    <property type="entry name" value="TolB, C-terminal domain"/>
    <property type="match status" value="1"/>
</dbReference>
<organism evidence="2 3">
    <name type="scientific">Paenibacillus agaridevorans</name>
    <dbReference type="NCBI Taxonomy" id="171404"/>
    <lineage>
        <taxon>Bacteria</taxon>
        <taxon>Bacillati</taxon>
        <taxon>Bacillota</taxon>
        <taxon>Bacilli</taxon>
        <taxon>Bacillales</taxon>
        <taxon>Paenibacillaceae</taxon>
        <taxon>Paenibacillus</taxon>
    </lineage>
</organism>
<dbReference type="InterPro" id="IPR011042">
    <property type="entry name" value="6-blade_b-propeller_TolB-like"/>
</dbReference>
<dbReference type="SMART" id="SM00564">
    <property type="entry name" value="PQQ"/>
    <property type="match status" value="4"/>
</dbReference>
<dbReference type="InterPro" id="IPR018391">
    <property type="entry name" value="PQQ_b-propeller_rpt"/>
</dbReference>
<dbReference type="Pfam" id="PF07833">
    <property type="entry name" value="Cu_amine_oxidN1"/>
    <property type="match status" value="1"/>
</dbReference>
<feature type="domain" description="Copper amine oxidase-like N-terminal" evidence="1">
    <location>
        <begin position="351"/>
        <end position="453"/>
    </location>
</feature>
<evidence type="ECO:0000259" key="1">
    <source>
        <dbReference type="Pfam" id="PF07833"/>
    </source>
</evidence>
<dbReference type="SUPFAM" id="SSF50998">
    <property type="entry name" value="Quinoprotein alcohol dehydrogenase-like"/>
    <property type="match status" value="1"/>
</dbReference>
<dbReference type="RefSeq" id="WP_181376862.1">
    <property type="nucleotide sequence ID" value="NZ_BDQX01000339.1"/>
</dbReference>
<gene>
    <name evidence="2" type="ORF">PAT3040_05420</name>
</gene>
<dbReference type="InterPro" id="IPR012854">
    <property type="entry name" value="Cu_amine_oxidase-like_N"/>
</dbReference>
<sequence length="456" mass="50435">MFEIAEARNGILYISDSDNRIQAIYPNGQEKWSTQLASDQDLSVFNLHLGNDGTLYAYSSDILYQGSGTTVFALSEEGAIKWKLESDNIISRFEGQFSGDVSGNLIYFTNEGLVSRNAQGDINWINGDITTSPPVEYNGHQAQVFTDLQGNIYVDNNKQQIISLDPEGNERWTSQPQKYLDSFNTFHPFFSSTGSIYMLTDKGLHGLDSRNGQNRKAASLFDYDDIRSSGIPTDGQGGYYISIRGSIQKIDANGNSKWMYIPRESEKYGVGSLKPLATDSKGNVYFPTGVGNIIGLDSKGHEIFAFLRNGFWHRITEIVIGANDNIYSINHDIGIVAFGLKGVQVYSDNLPLPLSVKPINEKGTVLVPFRSLFEAYGMKVAWDSSSKKITGSKEGLRLELSIGSRTAYVNGNAMELTEAPRIANGSTYVPLRFIGESLKKKVSWDGKSQFVNIDSD</sequence>
<dbReference type="Gene3D" id="2.40.10.480">
    <property type="match status" value="1"/>
</dbReference>